<evidence type="ECO:0000259" key="9">
    <source>
        <dbReference type="Pfam" id="PF02503"/>
    </source>
</evidence>
<feature type="binding site" evidence="6">
    <location>
        <position position="396"/>
    </location>
    <ligand>
        <name>Mg(2+)</name>
        <dbReference type="ChEBI" id="CHEBI:18420"/>
    </ligand>
</feature>
<dbReference type="Gene3D" id="1.20.58.310">
    <property type="entry name" value="Polyphosphate kinase N-terminal domain"/>
    <property type="match status" value="1"/>
</dbReference>
<dbReference type="EMBL" id="DSOV01000036">
    <property type="protein sequence ID" value="HEN42259.1"/>
    <property type="molecule type" value="Genomic_DNA"/>
</dbReference>
<accession>A0A831UH50</accession>
<dbReference type="Gene3D" id="3.30.1840.10">
    <property type="entry name" value="Polyphosphate kinase middle domain"/>
    <property type="match status" value="1"/>
</dbReference>
<organism evidence="13">
    <name type="scientific">Geobacter metallireducens</name>
    <dbReference type="NCBI Taxonomy" id="28232"/>
    <lineage>
        <taxon>Bacteria</taxon>
        <taxon>Pseudomonadati</taxon>
        <taxon>Thermodesulfobacteriota</taxon>
        <taxon>Desulfuromonadia</taxon>
        <taxon>Geobacterales</taxon>
        <taxon>Geobacteraceae</taxon>
        <taxon>Geobacter</taxon>
    </lineage>
</organism>
<dbReference type="Pfam" id="PF02503">
    <property type="entry name" value="PP_kinase"/>
    <property type="match status" value="1"/>
</dbReference>
<dbReference type="InterPro" id="IPR025198">
    <property type="entry name" value="PPK_N_dom"/>
</dbReference>
<feature type="region of interest" description="Disordered" evidence="8">
    <location>
        <begin position="1"/>
        <end position="25"/>
    </location>
</feature>
<evidence type="ECO:0000256" key="5">
    <source>
        <dbReference type="ARBA" id="ARBA00022840"/>
    </source>
</evidence>
<dbReference type="SUPFAM" id="SSF143724">
    <property type="entry name" value="PHP14-like"/>
    <property type="match status" value="1"/>
</dbReference>
<evidence type="ECO:0000256" key="6">
    <source>
        <dbReference type="HAMAP-Rule" id="MF_00347"/>
    </source>
</evidence>
<evidence type="ECO:0000256" key="7">
    <source>
        <dbReference type="RuleBase" id="RU003800"/>
    </source>
</evidence>
<feature type="domain" description="Polyphosphate kinase N-terminal" evidence="10">
    <location>
        <begin position="32"/>
        <end position="136"/>
    </location>
</feature>
<comment type="catalytic activity">
    <reaction evidence="6 7">
        <text>[phosphate](n) + ATP = [phosphate](n+1) + ADP</text>
        <dbReference type="Rhea" id="RHEA:19573"/>
        <dbReference type="Rhea" id="RHEA-COMP:9859"/>
        <dbReference type="Rhea" id="RHEA-COMP:14280"/>
        <dbReference type="ChEBI" id="CHEBI:16838"/>
        <dbReference type="ChEBI" id="CHEBI:30616"/>
        <dbReference type="ChEBI" id="CHEBI:456216"/>
        <dbReference type="EC" id="2.7.4.1"/>
    </reaction>
</comment>
<evidence type="ECO:0000256" key="3">
    <source>
        <dbReference type="ARBA" id="ARBA00022741"/>
    </source>
</evidence>
<dbReference type="SUPFAM" id="SSF56024">
    <property type="entry name" value="Phospholipase D/nuclease"/>
    <property type="match status" value="2"/>
</dbReference>
<feature type="binding site" evidence="6">
    <location>
        <position position="586"/>
    </location>
    <ligand>
        <name>ATP</name>
        <dbReference type="ChEBI" id="CHEBI:30616"/>
    </ligand>
</feature>
<comment type="cofactor">
    <cofactor evidence="6">
        <name>Mg(2+)</name>
        <dbReference type="ChEBI" id="CHEBI:18420"/>
    </cofactor>
</comment>
<dbReference type="Pfam" id="PF13090">
    <property type="entry name" value="PP_kinase_C"/>
    <property type="match status" value="1"/>
</dbReference>
<dbReference type="SUPFAM" id="SSF140356">
    <property type="entry name" value="PPK N-terminal domain-like"/>
    <property type="match status" value="1"/>
</dbReference>
<dbReference type="InterPro" id="IPR024953">
    <property type="entry name" value="PP_kinase_middle"/>
</dbReference>
<evidence type="ECO:0000313" key="13">
    <source>
        <dbReference type="EMBL" id="HEN42259.1"/>
    </source>
</evidence>
<evidence type="ECO:0000259" key="11">
    <source>
        <dbReference type="Pfam" id="PF13090"/>
    </source>
</evidence>
<feature type="binding site" evidence="6">
    <location>
        <position position="426"/>
    </location>
    <ligand>
        <name>Mg(2+)</name>
        <dbReference type="ChEBI" id="CHEBI:18420"/>
    </ligand>
</feature>
<evidence type="ECO:0000259" key="12">
    <source>
        <dbReference type="Pfam" id="PF17941"/>
    </source>
</evidence>
<feature type="domain" description="Polyphosphate kinase C-terminal" evidence="11">
    <location>
        <begin position="525"/>
        <end position="685"/>
    </location>
</feature>
<evidence type="ECO:0000256" key="4">
    <source>
        <dbReference type="ARBA" id="ARBA00022777"/>
    </source>
</evidence>
<dbReference type="NCBIfam" id="NF003921">
    <property type="entry name" value="PRK05443.2-2"/>
    <property type="match status" value="1"/>
</dbReference>
<protein>
    <recommendedName>
        <fullName evidence="6 7">Polyphosphate kinase</fullName>
        <ecNumber evidence="6 7">2.7.4.1</ecNumber>
    </recommendedName>
    <alternativeName>
        <fullName evidence="6">ATP-polyphosphate phosphotransferase</fullName>
    </alternativeName>
    <alternativeName>
        <fullName evidence="6">Polyphosphoric acid kinase</fullName>
    </alternativeName>
</protein>
<gene>
    <name evidence="13" type="primary">ppk1</name>
    <name evidence="6" type="synonym">ppk</name>
    <name evidence="13" type="ORF">ENQ87_07775</name>
</gene>
<feature type="binding site" evidence="6">
    <location>
        <position position="70"/>
    </location>
    <ligand>
        <name>ATP</name>
        <dbReference type="ChEBI" id="CHEBI:30616"/>
    </ligand>
</feature>
<dbReference type="GO" id="GO:0006799">
    <property type="term" value="P:polyphosphate biosynthetic process"/>
    <property type="evidence" value="ECO:0007669"/>
    <property type="project" value="UniProtKB-UniRule"/>
</dbReference>
<comment type="function">
    <text evidence="6 7">Catalyzes the reversible transfer of the terminal phosphate of ATP to form a long-chain polyphosphate (polyP).</text>
</comment>
<dbReference type="AlphaFoldDB" id="A0A831UH50"/>
<dbReference type="GO" id="GO:0046872">
    <property type="term" value="F:metal ion binding"/>
    <property type="evidence" value="ECO:0007669"/>
    <property type="project" value="UniProtKB-KW"/>
</dbReference>
<keyword evidence="6" id="KW-0460">Magnesium</keyword>
<dbReference type="InterPro" id="IPR041108">
    <property type="entry name" value="PP_kinase_C_1"/>
</dbReference>
<comment type="caution">
    <text evidence="13">The sequence shown here is derived from an EMBL/GenBank/DDBJ whole genome shotgun (WGS) entry which is preliminary data.</text>
</comment>
<keyword evidence="4 6" id="KW-0418">Kinase</keyword>
<feature type="domain" description="Polyphosphate kinase middle" evidence="9">
    <location>
        <begin position="146"/>
        <end position="324"/>
    </location>
</feature>
<dbReference type="PIRSF" id="PIRSF015589">
    <property type="entry name" value="PP_kinase"/>
    <property type="match status" value="1"/>
</dbReference>
<sequence length="728" mass="82415">MPRKSLPPKKAAPEPAAAGRDPAGGLTAPELYLNRELTWLEFNRRVLHEAEDERTPLLERVKFVAIVSGNLDEFFMKRIGGLKQQVGAGIQNLTVDGRTPRQQIDECYAVVRELGERKRRLFGELLTLLRPAGIQILGYSEISARERKGLRDYYIRNIFPLVTPQSIDPAHPFPFISNLSLNLLVTLRYPRERETSLARVKVPVGAGIPRFLRVGETDRFVPLEEVMQHNLDLLFPEMEVLACEFFRVTRNANTERSEEQADDLLSMIESELRDRRFAPIVRLEVAAGMGAVHRGMLAAELELTEAADVFEVEGMLALRDLFEIAGLGYPELHDPPHHPVDHPRLMTDRNIFHVLRDTGAILLQHPYDSFATSVERFLFEASEDPKVRAIKMTLYRTSPDSRIIDCLVNAAGNGKQVAVAVELKARFDEAANIRLAERMEEAGIHVTYGVVGLKTHCKVILVVRQDYDGLRRYVHIGTGNYHPGTARVYADLGLLTSDEAIGQDATELFNYLTTGYTPRRNYRKLLPAPKHLKRALLDRIEREADLHSAKEPGLIQFKMNALEDADIVAALYRAARRGVRIDLLIRDSCRLRPGIPGLSETVRVVSVVGRFLEHARVYYFRNGGDEEYYIGSADAMKRNLEYRVEVLAPVEAPELRRELRTMLDVQLGDRRSAWEMQPDGSYVQRIPGEGDDPRGSHEILIALAEKRRKAGARLKKKKARGVLRRSVR</sequence>
<dbReference type="NCBIfam" id="TIGR03705">
    <property type="entry name" value="poly_P_kin"/>
    <property type="match status" value="1"/>
</dbReference>
<dbReference type="InterPro" id="IPR036832">
    <property type="entry name" value="PPK_N_dom_sf"/>
</dbReference>
<feature type="active site" description="Phosphohistidine intermediate" evidence="6">
    <location>
        <position position="456"/>
    </location>
</feature>
<comment type="PTM">
    <text evidence="6 7">An intermediate of this reaction is the autophosphorylated ppk in which a phosphate is covalently linked to a histidine residue through a N-P bond.</text>
</comment>
<dbReference type="Pfam" id="PF17941">
    <property type="entry name" value="PP_kinase_C_1"/>
    <property type="match status" value="1"/>
</dbReference>
<evidence type="ECO:0000256" key="8">
    <source>
        <dbReference type="SAM" id="MobiDB-lite"/>
    </source>
</evidence>
<name>A0A831UH50_GEOME</name>
<feature type="binding site" evidence="6">
    <location>
        <position position="489"/>
    </location>
    <ligand>
        <name>ATP</name>
        <dbReference type="ChEBI" id="CHEBI:30616"/>
    </ligand>
</feature>
<dbReference type="InterPro" id="IPR036830">
    <property type="entry name" value="PP_kinase_middle_dom_sf"/>
</dbReference>
<dbReference type="CDD" id="cd09168">
    <property type="entry name" value="PLDc_PaPPK1_C2_like"/>
    <property type="match status" value="1"/>
</dbReference>
<dbReference type="Gene3D" id="3.30.870.10">
    <property type="entry name" value="Endonuclease Chain A"/>
    <property type="match status" value="2"/>
</dbReference>
<keyword evidence="2 6" id="KW-0808">Transferase</keyword>
<feature type="domain" description="Polyphosphate kinase C-terminal" evidence="12">
    <location>
        <begin position="351"/>
        <end position="516"/>
    </location>
</feature>
<evidence type="ECO:0000259" key="10">
    <source>
        <dbReference type="Pfam" id="PF13089"/>
    </source>
</evidence>
<feature type="compositionally biased region" description="Low complexity" evidence="8">
    <location>
        <begin position="13"/>
        <end position="25"/>
    </location>
</feature>
<dbReference type="InterPro" id="IPR003414">
    <property type="entry name" value="PP_kinase"/>
</dbReference>
<comment type="similarity">
    <text evidence="6 7">Belongs to the polyphosphate kinase 1 (PPK1) family.</text>
</comment>
<evidence type="ECO:0000256" key="1">
    <source>
        <dbReference type="ARBA" id="ARBA00022553"/>
    </source>
</evidence>
<reference evidence="13" key="1">
    <citation type="journal article" date="2020" name="mSystems">
        <title>Genome- and Community-Level Interaction Insights into Carbon Utilization and Element Cycling Functions of Hydrothermarchaeota in Hydrothermal Sediment.</title>
        <authorList>
            <person name="Zhou Z."/>
            <person name="Liu Y."/>
            <person name="Xu W."/>
            <person name="Pan J."/>
            <person name="Luo Z.H."/>
            <person name="Li M."/>
        </authorList>
    </citation>
    <scope>NUCLEOTIDE SEQUENCE [LARGE SCALE GENOMIC DNA]</scope>
    <source>
        <strain evidence="13">SpSt-349</strain>
    </source>
</reference>
<keyword evidence="6" id="KW-0479">Metal-binding</keyword>
<dbReference type="EC" id="2.7.4.1" evidence="6 7"/>
<dbReference type="PANTHER" id="PTHR30218:SF0">
    <property type="entry name" value="POLYPHOSPHATE KINASE"/>
    <property type="match status" value="1"/>
</dbReference>
<dbReference type="InterPro" id="IPR025200">
    <property type="entry name" value="PPK_C_dom2"/>
</dbReference>
<keyword evidence="5 6" id="KW-0067">ATP-binding</keyword>
<evidence type="ECO:0000256" key="2">
    <source>
        <dbReference type="ARBA" id="ARBA00022679"/>
    </source>
</evidence>
<dbReference type="PANTHER" id="PTHR30218">
    <property type="entry name" value="POLYPHOSPHATE KINASE"/>
    <property type="match status" value="1"/>
</dbReference>
<keyword evidence="3 6" id="KW-0547">Nucleotide-binding</keyword>
<keyword evidence="1 6" id="KW-0597">Phosphoprotein</keyword>
<proteinExistence type="inferred from homology"/>
<dbReference type="Pfam" id="PF13089">
    <property type="entry name" value="PP_kinase_N"/>
    <property type="match status" value="1"/>
</dbReference>
<dbReference type="GO" id="GO:0009358">
    <property type="term" value="C:polyphosphate kinase complex"/>
    <property type="evidence" value="ECO:0007669"/>
    <property type="project" value="InterPro"/>
</dbReference>
<dbReference type="GO" id="GO:0005524">
    <property type="term" value="F:ATP binding"/>
    <property type="evidence" value="ECO:0007669"/>
    <property type="project" value="UniProtKB-KW"/>
</dbReference>
<dbReference type="HAMAP" id="MF_00347">
    <property type="entry name" value="Polyphosphate_kinase"/>
    <property type="match status" value="1"/>
</dbReference>
<feature type="binding site" evidence="6">
    <location>
        <position position="614"/>
    </location>
    <ligand>
        <name>ATP</name>
        <dbReference type="ChEBI" id="CHEBI:30616"/>
    </ligand>
</feature>
<dbReference type="GO" id="GO:0008976">
    <property type="term" value="F:polyphosphate kinase activity"/>
    <property type="evidence" value="ECO:0007669"/>
    <property type="project" value="UniProtKB-UniRule"/>
</dbReference>